<evidence type="ECO:0000313" key="2">
    <source>
        <dbReference type="Proteomes" id="UP000053144"/>
    </source>
</evidence>
<evidence type="ECO:0000313" key="1">
    <source>
        <dbReference type="EMBL" id="KOM31637.1"/>
    </source>
</evidence>
<organism evidence="1 2">
    <name type="scientific">Phaseolus angularis</name>
    <name type="common">Azuki bean</name>
    <name type="synonym">Vigna angularis</name>
    <dbReference type="NCBI Taxonomy" id="3914"/>
    <lineage>
        <taxon>Eukaryota</taxon>
        <taxon>Viridiplantae</taxon>
        <taxon>Streptophyta</taxon>
        <taxon>Embryophyta</taxon>
        <taxon>Tracheophyta</taxon>
        <taxon>Spermatophyta</taxon>
        <taxon>Magnoliopsida</taxon>
        <taxon>eudicotyledons</taxon>
        <taxon>Gunneridae</taxon>
        <taxon>Pentapetalae</taxon>
        <taxon>rosids</taxon>
        <taxon>fabids</taxon>
        <taxon>Fabales</taxon>
        <taxon>Fabaceae</taxon>
        <taxon>Papilionoideae</taxon>
        <taxon>50 kb inversion clade</taxon>
        <taxon>NPAAA clade</taxon>
        <taxon>indigoferoid/millettioid clade</taxon>
        <taxon>Phaseoleae</taxon>
        <taxon>Vigna</taxon>
    </lineage>
</organism>
<gene>
    <name evidence="1" type="ORF">LR48_Vigan01g119200</name>
</gene>
<proteinExistence type="predicted"/>
<reference evidence="2" key="1">
    <citation type="journal article" date="2015" name="Proc. Natl. Acad. Sci. U.S.A.">
        <title>Genome sequencing of adzuki bean (Vigna angularis) provides insight into high starch and low fat accumulation and domestication.</title>
        <authorList>
            <person name="Yang K."/>
            <person name="Tian Z."/>
            <person name="Chen C."/>
            <person name="Luo L."/>
            <person name="Zhao B."/>
            <person name="Wang Z."/>
            <person name="Yu L."/>
            <person name="Li Y."/>
            <person name="Sun Y."/>
            <person name="Li W."/>
            <person name="Chen Y."/>
            <person name="Li Y."/>
            <person name="Zhang Y."/>
            <person name="Ai D."/>
            <person name="Zhao J."/>
            <person name="Shang C."/>
            <person name="Ma Y."/>
            <person name="Wu B."/>
            <person name="Wang M."/>
            <person name="Gao L."/>
            <person name="Sun D."/>
            <person name="Zhang P."/>
            <person name="Guo F."/>
            <person name="Wang W."/>
            <person name="Li Y."/>
            <person name="Wang J."/>
            <person name="Varshney R.K."/>
            <person name="Wang J."/>
            <person name="Ling H.Q."/>
            <person name="Wan P."/>
        </authorList>
    </citation>
    <scope>NUCLEOTIDE SEQUENCE</scope>
    <source>
        <strain evidence="2">cv. Jingnong 6</strain>
    </source>
</reference>
<dbReference type="EMBL" id="CM003371">
    <property type="protein sequence ID" value="KOM31637.1"/>
    <property type="molecule type" value="Genomic_DNA"/>
</dbReference>
<sequence length="146" mass="16405">MKPMPKGTYELGSKQNRCISGVYAPVGFLTELNHLRSSSSQRELQKPASYRNPGCHLHLLPSPVTAVYRRRLLLSVWSPPPSALVFPPLCFDLRCVSVLGGCCVCLYFHLRRWCFHFSRGFQSRRACCHAPRTVSVVGNVAETDLI</sequence>
<protein>
    <submittedName>
        <fullName evidence="1">Uncharacterized protein</fullName>
    </submittedName>
</protein>
<dbReference type="AlphaFoldDB" id="A0A0L9TMH1"/>
<name>A0A0L9TMH1_PHAAN</name>
<dbReference type="Proteomes" id="UP000053144">
    <property type="component" value="Chromosome 1"/>
</dbReference>
<dbReference type="Gramene" id="KOM31637">
    <property type="protein sequence ID" value="KOM31637"/>
    <property type="gene ID" value="LR48_Vigan01g119200"/>
</dbReference>
<accession>A0A0L9TMH1</accession>